<dbReference type="GO" id="GO:0016987">
    <property type="term" value="F:sigma factor activity"/>
    <property type="evidence" value="ECO:0007669"/>
    <property type="project" value="UniProtKB-KW"/>
</dbReference>
<dbReference type="PIRSF" id="PIRSF000774">
    <property type="entry name" value="RpoN"/>
    <property type="match status" value="1"/>
</dbReference>
<reference evidence="13 14" key="1">
    <citation type="submission" date="2015-11" db="EMBL/GenBank/DDBJ databases">
        <authorList>
            <consortium name="Pathogen Informatics"/>
        </authorList>
    </citation>
    <scope>NUCLEOTIDE SEQUENCE [LARGE SCALE GENOMIC DNA]</scope>
    <source>
        <strain evidence="11 13">006A-0059</strain>
        <strain evidence="12 14">006A-0191</strain>
    </source>
</reference>
<dbReference type="InterPro" id="IPR038709">
    <property type="entry name" value="RpoN_core-bd_sf"/>
</dbReference>
<evidence type="ECO:0000313" key="12">
    <source>
        <dbReference type="EMBL" id="CUU85198.1"/>
    </source>
</evidence>
<comment type="similarity">
    <text evidence="1">Belongs to the sigma-54 factor family.</text>
</comment>
<dbReference type="Proteomes" id="UP000052237">
    <property type="component" value="Unassembled WGS sequence"/>
</dbReference>
<protein>
    <submittedName>
        <fullName evidence="11">RNA polymerase factor sigma-54</fullName>
        <ecNumber evidence="11">2.7.7.6</ecNumber>
    </submittedName>
</protein>
<dbReference type="Pfam" id="PF04552">
    <property type="entry name" value="Sigma54_DBD"/>
    <property type="match status" value="1"/>
</dbReference>
<evidence type="ECO:0000313" key="14">
    <source>
        <dbReference type="Proteomes" id="UP000052257"/>
    </source>
</evidence>
<dbReference type="Proteomes" id="UP000052257">
    <property type="component" value="Unassembled WGS sequence"/>
</dbReference>
<evidence type="ECO:0000313" key="11">
    <source>
        <dbReference type="EMBL" id="CUU69433.1"/>
    </source>
</evidence>
<dbReference type="PRINTS" id="PR00045">
    <property type="entry name" value="SIGMA54FCT"/>
</dbReference>
<dbReference type="GO" id="GO:0000428">
    <property type="term" value="C:DNA-directed RNA polymerase complex"/>
    <property type="evidence" value="ECO:0007669"/>
    <property type="project" value="UniProtKB-KW"/>
</dbReference>
<dbReference type="GO" id="GO:0003899">
    <property type="term" value="F:DNA-directed RNA polymerase activity"/>
    <property type="evidence" value="ECO:0007669"/>
    <property type="project" value="UniProtKB-EC"/>
</dbReference>
<keyword evidence="6" id="KW-0731">Sigma factor</keyword>
<dbReference type="Gene3D" id="1.10.10.1330">
    <property type="entry name" value="RNA polymerase sigma-54 factor, core-binding domain"/>
    <property type="match status" value="1"/>
</dbReference>
<evidence type="ECO:0000256" key="2">
    <source>
        <dbReference type="ARBA" id="ARBA00022478"/>
    </source>
</evidence>
<proteinExistence type="inferred from homology"/>
<evidence type="ECO:0000256" key="8">
    <source>
        <dbReference type="ARBA" id="ARBA00023163"/>
    </source>
</evidence>
<dbReference type="InterPro" id="IPR007046">
    <property type="entry name" value="RNA_pol_sigma_54_core-bd"/>
</dbReference>
<dbReference type="NCBIfam" id="NF004602">
    <property type="entry name" value="PRK05932.2-4"/>
    <property type="match status" value="1"/>
</dbReference>
<evidence type="ECO:0000259" key="9">
    <source>
        <dbReference type="Pfam" id="PF04552"/>
    </source>
</evidence>
<accession>A0A9W5ATB5</accession>
<keyword evidence="2" id="KW-0240">DNA-directed RNA polymerase</keyword>
<dbReference type="AlphaFoldDB" id="A0A0S4S0D5"/>
<dbReference type="GO" id="GO:0001216">
    <property type="term" value="F:DNA-binding transcription activator activity"/>
    <property type="evidence" value="ECO:0007669"/>
    <property type="project" value="InterPro"/>
</dbReference>
<feature type="domain" description="RNA polymerase sigma factor 54 core-binding" evidence="10">
    <location>
        <begin position="72"/>
        <end position="244"/>
    </location>
</feature>
<dbReference type="Gene3D" id="1.10.10.60">
    <property type="entry name" value="Homeodomain-like"/>
    <property type="match status" value="1"/>
</dbReference>
<dbReference type="RefSeq" id="WP_059425509.1">
    <property type="nucleotide sequence ID" value="NZ_FAUT01000001.1"/>
</dbReference>
<accession>A0A0S4S0D5</accession>
<evidence type="ECO:0000256" key="1">
    <source>
        <dbReference type="ARBA" id="ARBA00008798"/>
    </source>
</evidence>
<organism evidence="11 13">
    <name type="scientific">Campylobacter hyointestinalis subsp. hyointestinalis</name>
    <dbReference type="NCBI Taxonomy" id="91352"/>
    <lineage>
        <taxon>Bacteria</taxon>
        <taxon>Pseudomonadati</taxon>
        <taxon>Campylobacterota</taxon>
        <taxon>Epsilonproteobacteria</taxon>
        <taxon>Campylobacterales</taxon>
        <taxon>Campylobacteraceae</taxon>
        <taxon>Campylobacter</taxon>
    </lineage>
</organism>
<evidence type="ECO:0000256" key="7">
    <source>
        <dbReference type="ARBA" id="ARBA00023125"/>
    </source>
</evidence>
<dbReference type="Pfam" id="PF04963">
    <property type="entry name" value="Sigma54_CBD"/>
    <property type="match status" value="1"/>
</dbReference>
<dbReference type="EMBL" id="FAVB01000001">
    <property type="protein sequence ID" value="CUU69433.1"/>
    <property type="molecule type" value="Genomic_DNA"/>
</dbReference>
<evidence type="ECO:0000259" key="10">
    <source>
        <dbReference type="Pfam" id="PF04963"/>
    </source>
</evidence>
<dbReference type="GO" id="GO:0006352">
    <property type="term" value="P:DNA-templated transcription initiation"/>
    <property type="evidence" value="ECO:0007669"/>
    <property type="project" value="InterPro"/>
</dbReference>
<dbReference type="Pfam" id="PF00309">
    <property type="entry name" value="Sigma54_AID"/>
    <property type="match status" value="1"/>
</dbReference>
<dbReference type="GO" id="GO:0003677">
    <property type="term" value="F:DNA binding"/>
    <property type="evidence" value="ECO:0007669"/>
    <property type="project" value="UniProtKB-KW"/>
</dbReference>
<keyword evidence="4 11" id="KW-0548">Nucleotidyltransferase</keyword>
<dbReference type="NCBIfam" id="TIGR02395">
    <property type="entry name" value="rpoN_sigma"/>
    <property type="match status" value="1"/>
</dbReference>
<keyword evidence="5" id="KW-0805">Transcription regulation</keyword>
<name>A0A0S4S0D5_CAMHY</name>
<keyword evidence="3 11" id="KW-0808">Transferase</keyword>
<keyword evidence="13" id="KW-1185">Reference proteome</keyword>
<evidence type="ECO:0000313" key="13">
    <source>
        <dbReference type="Proteomes" id="UP000052237"/>
    </source>
</evidence>
<evidence type="ECO:0000256" key="3">
    <source>
        <dbReference type="ARBA" id="ARBA00022679"/>
    </source>
</evidence>
<dbReference type="PROSITE" id="PS00718">
    <property type="entry name" value="SIGMA54_2"/>
    <property type="match status" value="1"/>
</dbReference>
<dbReference type="PANTHER" id="PTHR32248">
    <property type="entry name" value="RNA POLYMERASE SIGMA-54 FACTOR"/>
    <property type="match status" value="1"/>
</dbReference>
<comment type="caution">
    <text evidence="11">The sequence shown here is derived from an EMBL/GenBank/DDBJ whole genome shotgun (WGS) entry which is preliminary data.</text>
</comment>
<keyword evidence="7" id="KW-0238">DNA-binding</keyword>
<feature type="domain" description="RNA polymerase sigma factor 54 DNA-binding" evidence="9">
    <location>
        <begin position="254"/>
        <end position="406"/>
    </location>
</feature>
<evidence type="ECO:0000256" key="5">
    <source>
        <dbReference type="ARBA" id="ARBA00023015"/>
    </source>
</evidence>
<sequence length="412" mass="47623">MKLAQKLTQKVKLNQTLRSWLPILQAPVDELKEALEPFIKDNPFASIEQNKSRFPKNFYNELYKSSPNESLESQALHHESLYEKLYSQINAPLFPTTKSCQIANLIIECINNEGYFEWDDKVLKEFSIDEVERIRARFAYLEPTGVGAKDYKESFLFQLEDLCDDEKIYALAKMIICDMENIGSYTKDKNYEAALKIIKKFKNPPAIEYLEDEREIIPDIFVYNINGSIEVKINDEYYPDIIIDADGVDEKCDFVSSRIKEAKDLIDALEMRKSTLYKIGLMIIEYQYDYFFGGDIKPMKLKDIADDLGRNPSTISRAIQNKFISSQRGVVPLKSFFAAAASEEISNAALKEFLKNLIKNENRQKPLSDESILNSIEKEFDIKLVRRTITKYRKMLGIASSNERKKIYAINA</sequence>
<gene>
    <name evidence="11" type="primary">rpoN</name>
    <name evidence="11" type="ORF">ERS686654_00160</name>
    <name evidence="12" type="ORF">ERS739220_01567</name>
</gene>
<evidence type="ECO:0000256" key="4">
    <source>
        <dbReference type="ARBA" id="ARBA00022695"/>
    </source>
</evidence>
<dbReference type="EC" id="2.7.7.6" evidence="11"/>
<dbReference type="EMBL" id="FAUW01000004">
    <property type="protein sequence ID" value="CUU85198.1"/>
    <property type="molecule type" value="Genomic_DNA"/>
</dbReference>
<dbReference type="InterPro" id="IPR007634">
    <property type="entry name" value="RNA_pol_sigma_54_DNA-bd"/>
</dbReference>
<dbReference type="PANTHER" id="PTHR32248:SF4">
    <property type="entry name" value="RNA POLYMERASE SIGMA-54 FACTOR"/>
    <property type="match status" value="1"/>
</dbReference>
<dbReference type="PROSITE" id="PS50044">
    <property type="entry name" value="SIGMA54_3"/>
    <property type="match status" value="1"/>
</dbReference>
<dbReference type="InterPro" id="IPR000394">
    <property type="entry name" value="RNA_pol_sigma_54"/>
</dbReference>
<keyword evidence="8" id="KW-0804">Transcription</keyword>
<evidence type="ECO:0000256" key="6">
    <source>
        <dbReference type="ARBA" id="ARBA00023082"/>
    </source>
</evidence>